<feature type="domain" description="Type II secretion system protein GspF" evidence="9">
    <location>
        <begin position="272"/>
        <end position="382"/>
    </location>
</feature>
<comment type="similarity">
    <text evidence="2">Belongs to the GSP F family.</text>
</comment>
<evidence type="ECO:0000313" key="11">
    <source>
        <dbReference type="Proteomes" id="UP000176421"/>
    </source>
</evidence>
<evidence type="ECO:0000256" key="4">
    <source>
        <dbReference type="ARBA" id="ARBA00022519"/>
    </source>
</evidence>
<dbReference type="AlphaFoldDB" id="A0A1G2I315"/>
<dbReference type="Proteomes" id="UP000176421">
    <property type="component" value="Unassembled WGS sequence"/>
</dbReference>
<dbReference type="PANTHER" id="PTHR30012">
    <property type="entry name" value="GENERAL SECRETION PATHWAY PROTEIN"/>
    <property type="match status" value="1"/>
</dbReference>
<evidence type="ECO:0000259" key="9">
    <source>
        <dbReference type="Pfam" id="PF00482"/>
    </source>
</evidence>
<dbReference type="InterPro" id="IPR018076">
    <property type="entry name" value="T2SS_GspF_dom"/>
</dbReference>
<comment type="caution">
    <text evidence="10">The sequence shown here is derived from an EMBL/GenBank/DDBJ whole genome shotgun (WGS) entry which is preliminary data.</text>
</comment>
<organism evidence="10 11">
    <name type="scientific">Candidatus Staskawiczbacteria bacterium RIFCSPHIGHO2_02_FULL_34_9</name>
    <dbReference type="NCBI Taxonomy" id="1802206"/>
    <lineage>
        <taxon>Bacteria</taxon>
        <taxon>Candidatus Staskawicziibacteriota</taxon>
    </lineage>
</organism>
<dbReference type="PANTHER" id="PTHR30012:SF0">
    <property type="entry name" value="TYPE II SECRETION SYSTEM PROTEIN F-RELATED"/>
    <property type="match status" value="1"/>
</dbReference>
<dbReference type="InterPro" id="IPR042094">
    <property type="entry name" value="T2SS_GspF_sf"/>
</dbReference>
<dbReference type="STRING" id="1802206.A3D35_02980"/>
<sequence>MKFSYRARTQDGKVEIGTIEAYSKEAAVSLLQKYNIFVTSLSENKGKYEFITKFQLFGSGVSKKDLAIFFRQLAVMLESRVPVVQSLSSLAGQSKKSRFRETINKIAGLVEEGIPLSDAFAFHPKVFSSFYVNLIKSGEASGQIAKTLYYVSDNLEREHDIISEVRQAMIYPIFLVVVLTFVMGIIIIEVMPKISDIISQSSTTPSFTTLLVLNFYKFIQNYWSFMLIGLAIFIFVIVYYLSTKQGREYYDKVSLKIPLLGEFLKKVFLVRFCGNISTLLLAGIPIHKTLEIAADTVNNSEYKKIISKMQEEVSAGEKISSVMIKNQEYFPLFVVQMVKVGEETGKLDKVLMDVVSFYDKDIKRSIDLFSRLLEPIMIIVLGG</sequence>
<keyword evidence="4" id="KW-0997">Cell inner membrane</keyword>
<dbReference type="Pfam" id="PF00482">
    <property type="entry name" value="T2SSF"/>
    <property type="match status" value="2"/>
</dbReference>
<keyword evidence="6 8" id="KW-1133">Transmembrane helix</keyword>
<feature type="non-terminal residue" evidence="10">
    <location>
        <position position="383"/>
    </location>
</feature>
<comment type="subcellular location">
    <subcellularLocation>
        <location evidence="1">Cell inner membrane</location>
        <topology evidence="1">Multi-pass membrane protein</topology>
    </subcellularLocation>
</comment>
<evidence type="ECO:0000256" key="8">
    <source>
        <dbReference type="SAM" id="Phobius"/>
    </source>
</evidence>
<name>A0A1G2I315_9BACT</name>
<evidence type="ECO:0000256" key="3">
    <source>
        <dbReference type="ARBA" id="ARBA00022475"/>
    </source>
</evidence>
<feature type="transmembrane region" description="Helical" evidence="8">
    <location>
        <begin position="169"/>
        <end position="190"/>
    </location>
</feature>
<keyword evidence="3" id="KW-1003">Cell membrane</keyword>
<evidence type="ECO:0000256" key="5">
    <source>
        <dbReference type="ARBA" id="ARBA00022692"/>
    </source>
</evidence>
<evidence type="ECO:0000313" key="10">
    <source>
        <dbReference type="EMBL" id="OGZ69153.1"/>
    </source>
</evidence>
<dbReference type="FunFam" id="1.20.81.30:FF:000001">
    <property type="entry name" value="Type II secretion system protein F"/>
    <property type="match status" value="2"/>
</dbReference>
<dbReference type="Gene3D" id="1.20.81.30">
    <property type="entry name" value="Type II secretion system (T2SS), domain F"/>
    <property type="match status" value="2"/>
</dbReference>
<feature type="domain" description="Type II secretion system protein GspF" evidence="9">
    <location>
        <begin position="69"/>
        <end position="192"/>
    </location>
</feature>
<keyword evidence="7 8" id="KW-0472">Membrane</keyword>
<protein>
    <recommendedName>
        <fullName evidence="9">Type II secretion system protein GspF domain-containing protein</fullName>
    </recommendedName>
</protein>
<dbReference type="InterPro" id="IPR003004">
    <property type="entry name" value="GspF/PilC"/>
</dbReference>
<proteinExistence type="inferred from homology"/>
<dbReference type="PRINTS" id="PR00812">
    <property type="entry name" value="BCTERIALGSPF"/>
</dbReference>
<evidence type="ECO:0000256" key="1">
    <source>
        <dbReference type="ARBA" id="ARBA00004429"/>
    </source>
</evidence>
<evidence type="ECO:0000256" key="2">
    <source>
        <dbReference type="ARBA" id="ARBA00005745"/>
    </source>
</evidence>
<evidence type="ECO:0000256" key="6">
    <source>
        <dbReference type="ARBA" id="ARBA00022989"/>
    </source>
</evidence>
<dbReference type="EMBL" id="MHOS01000014">
    <property type="protein sequence ID" value="OGZ69153.1"/>
    <property type="molecule type" value="Genomic_DNA"/>
</dbReference>
<accession>A0A1G2I315</accession>
<dbReference type="GO" id="GO:0005886">
    <property type="term" value="C:plasma membrane"/>
    <property type="evidence" value="ECO:0007669"/>
    <property type="project" value="UniProtKB-SubCell"/>
</dbReference>
<gene>
    <name evidence="10" type="ORF">A3D35_02980</name>
</gene>
<evidence type="ECO:0000256" key="7">
    <source>
        <dbReference type="ARBA" id="ARBA00023136"/>
    </source>
</evidence>
<reference evidence="10 11" key="1">
    <citation type="journal article" date="2016" name="Nat. Commun.">
        <title>Thousands of microbial genomes shed light on interconnected biogeochemical processes in an aquifer system.</title>
        <authorList>
            <person name="Anantharaman K."/>
            <person name="Brown C.T."/>
            <person name="Hug L.A."/>
            <person name="Sharon I."/>
            <person name="Castelle C.J."/>
            <person name="Probst A.J."/>
            <person name="Thomas B.C."/>
            <person name="Singh A."/>
            <person name="Wilkins M.J."/>
            <person name="Karaoz U."/>
            <person name="Brodie E.L."/>
            <person name="Williams K.H."/>
            <person name="Hubbard S.S."/>
            <person name="Banfield J.F."/>
        </authorList>
    </citation>
    <scope>NUCLEOTIDE SEQUENCE [LARGE SCALE GENOMIC DNA]</scope>
</reference>
<feature type="transmembrane region" description="Helical" evidence="8">
    <location>
        <begin position="222"/>
        <end position="242"/>
    </location>
</feature>
<keyword evidence="5 8" id="KW-0812">Transmembrane</keyword>